<dbReference type="OrthoDB" id="5572803at2"/>
<evidence type="ECO:0000256" key="12">
    <source>
        <dbReference type="SAM" id="SignalP"/>
    </source>
</evidence>
<dbReference type="PANTHER" id="PTHR42801">
    <property type="entry name" value="THIOREDOXIN-DEPENDENT PEROXIDE REDUCTASE"/>
    <property type="match status" value="1"/>
</dbReference>
<evidence type="ECO:0000256" key="4">
    <source>
        <dbReference type="ARBA" id="ARBA00022862"/>
    </source>
</evidence>
<dbReference type="GO" id="GO:0045454">
    <property type="term" value="P:cell redox homeostasis"/>
    <property type="evidence" value="ECO:0007669"/>
    <property type="project" value="TreeGrafter"/>
</dbReference>
<dbReference type="Gene3D" id="3.40.30.10">
    <property type="entry name" value="Glutaredoxin"/>
    <property type="match status" value="1"/>
</dbReference>
<evidence type="ECO:0000256" key="3">
    <source>
        <dbReference type="ARBA" id="ARBA00022559"/>
    </source>
</evidence>
<keyword evidence="4" id="KW-0049">Antioxidant</keyword>
<comment type="caution">
    <text evidence="14">The sequence shown here is derived from an EMBL/GenBank/DDBJ whole genome shotgun (WGS) entry which is preliminary data.</text>
</comment>
<keyword evidence="7" id="KW-0676">Redox-active center</keyword>
<dbReference type="GO" id="GO:0005737">
    <property type="term" value="C:cytoplasm"/>
    <property type="evidence" value="ECO:0007669"/>
    <property type="project" value="TreeGrafter"/>
</dbReference>
<sequence>MKKLALSVAAAIGALALLGVAQPAAAALKKGAAAPMFDTTGALAGKAFRFDLHEALKKGPVVLYFYPKAFTQGCTLEANAFAEAMDDFRAAGASVVGMSNDDIETLKRFSTEACRDEFAVARATPGLIRAYDVALNRPGMGSEMTNRTSYVIAPNGRVVMVHSDLDWREHVARTLAAVRALKK</sequence>
<dbReference type="Proteomes" id="UP000283003">
    <property type="component" value="Unassembled WGS sequence"/>
</dbReference>
<evidence type="ECO:0000256" key="6">
    <source>
        <dbReference type="ARBA" id="ARBA00023157"/>
    </source>
</evidence>
<accession>A0A437H093</accession>
<evidence type="ECO:0000256" key="2">
    <source>
        <dbReference type="ARBA" id="ARBA00013017"/>
    </source>
</evidence>
<comment type="function">
    <text evidence="1">Thiol-specific peroxidase that catalyzes the reduction of hydrogen peroxide and organic hydroperoxides to water and alcohols, respectively. Plays a role in cell protection against oxidative stress by detoxifying peroxides and as sensor of hydrogen peroxide-mediated signaling events.</text>
</comment>
<feature type="chain" id="PRO_5019298937" description="thioredoxin-dependent peroxiredoxin" evidence="12">
    <location>
        <begin position="27"/>
        <end position="183"/>
    </location>
</feature>
<dbReference type="Pfam" id="PF00578">
    <property type="entry name" value="AhpC-TSA"/>
    <property type="match status" value="1"/>
</dbReference>
<evidence type="ECO:0000313" key="14">
    <source>
        <dbReference type="EMBL" id="RVQ69031.1"/>
    </source>
</evidence>
<dbReference type="EC" id="1.11.1.24" evidence="2"/>
<evidence type="ECO:0000256" key="5">
    <source>
        <dbReference type="ARBA" id="ARBA00023002"/>
    </source>
</evidence>
<comment type="catalytic activity">
    <reaction evidence="11">
        <text>a hydroperoxide + [thioredoxin]-dithiol = an alcohol + [thioredoxin]-disulfide + H2O</text>
        <dbReference type="Rhea" id="RHEA:62620"/>
        <dbReference type="Rhea" id="RHEA-COMP:10698"/>
        <dbReference type="Rhea" id="RHEA-COMP:10700"/>
        <dbReference type="ChEBI" id="CHEBI:15377"/>
        <dbReference type="ChEBI" id="CHEBI:29950"/>
        <dbReference type="ChEBI" id="CHEBI:30879"/>
        <dbReference type="ChEBI" id="CHEBI:35924"/>
        <dbReference type="ChEBI" id="CHEBI:50058"/>
        <dbReference type="EC" id="1.11.1.24"/>
    </reaction>
</comment>
<evidence type="ECO:0000256" key="7">
    <source>
        <dbReference type="ARBA" id="ARBA00023284"/>
    </source>
</evidence>
<feature type="signal peptide" evidence="12">
    <location>
        <begin position="1"/>
        <end position="26"/>
    </location>
</feature>
<proteinExistence type="inferred from homology"/>
<evidence type="ECO:0000256" key="1">
    <source>
        <dbReference type="ARBA" id="ARBA00003330"/>
    </source>
</evidence>
<dbReference type="InterPro" id="IPR050924">
    <property type="entry name" value="Peroxiredoxin_BCP/PrxQ"/>
</dbReference>
<evidence type="ECO:0000256" key="10">
    <source>
        <dbReference type="ARBA" id="ARBA00042639"/>
    </source>
</evidence>
<keyword evidence="5" id="KW-0560">Oxidoreductase</keyword>
<feature type="domain" description="Thioredoxin" evidence="13">
    <location>
        <begin position="28"/>
        <end position="183"/>
    </location>
</feature>
<keyword evidence="6" id="KW-1015">Disulfide bond</keyword>
<evidence type="ECO:0000259" key="13">
    <source>
        <dbReference type="PROSITE" id="PS51352"/>
    </source>
</evidence>
<dbReference type="InterPro" id="IPR013766">
    <property type="entry name" value="Thioredoxin_domain"/>
</dbReference>
<evidence type="ECO:0000313" key="15">
    <source>
        <dbReference type="Proteomes" id="UP000283003"/>
    </source>
</evidence>
<evidence type="ECO:0000256" key="11">
    <source>
        <dbReference type="ARBA" id="ARBA00049091"/>
    </source>
</evidence>
<dbReference type="GO" id="GO:0008379">
    <property type="term" value="F:thioredoxin peroxidase activity"/>
    <property type="evidence" value="ECO:0007669"/>
    <property type="project" value="TreeGrafter"/>
</dbReference>
<name>A0A437H093_9SPHN</name>
<dbReference type="PANTHER" id="PTHR42801:SF4">
    <property type="entry name" value="AHPC_TSA FAMILY PROTEIN"/>
    <property type="match status" value="1"/>
</dbReference>
<evidence type="ECO:0000256" key="8">
    <source>
        <dbReference type="ARBA" id="ARBA00032824"/>
    </source>
</evidence>
<dbReference type="CDD" id="cd03017">
    <property type="entry name" value="PRX_BCP"/>
    <property type="match status" value="1"/>
</dbReference>
<dbReference type="SUPFAM" id="SSF52833">
    <property type="entry name" value="Thioredoxin-like"/>
    <property type="match status" value="1"/>
</dbReference>
<dbReference type="RefSeq" id="WP_127611217.1">
    <property type="nucleotide sequence ID" value="NZ_RXOL01000001.1"/>
</dbReference>
<comment type="similarity">
    <text evidence="9">Belongs to the peroxiredoxin family. BCP/PrxQ subfamily.</text>
</comment>
<dbReference type="GO" id="GO:0034599">
    <property type="term" value="P:cellular response to oxidative stress"/>
    <property type="evidence" value="ECO:0007669"/>
    <property type="project" value="TreeGrafter"/>
</dbReference>
<dbReference type="InterPro" id="IPR036249">
    <property type="entry name" value="Thioredoxin-like_sf"/>
</dbReference>
<reference evidence="14 15" key="1">
    <citation type="submission" date="2018-12" db="EMBL/GenBank/DDBJ databases">
        <title>Croceicoccus ponticola sp. nov., a lipolytic bacterium isolated from seawater.</title>
        <authorList>
            <person name="Yoon J.-H."/>
        </authorList>
    </citation>
    <scope>NUCLEOTIDE SEQUENCE [LARGE SCALE GENOMIC DNA]</scope>
    <source>
        <strain evidence="14 15">GM-16</strain>
    </source>
</reference>
<keyword evidence="12" id="KW-0732">Signal</keyword>
<evidence type="ECO:0000256" key="9">
    <source>
        <dbReference type="ARBA" id="ARBA00038489"/>
    </source>
</evidence>
<dbReference type="InterPro" id="IPR000866">
    <property type="entry name" value="AhpC/TSA"/>
</dbReference>
<dbReference type="EMBL" id="RXOL01000001">
    <property type="protein sequence ID" value="RVQ69031.1"/>
    <property type="molecule type" value="Genomic_DNA"/>
</dbReference>
<gene>
    <name evidence="14" type="ORF">EKN06_02120</name>
</gene>
<keyword evidence="3" id="KW-0575">Peroxidase</keyword>
<dbReference type="PROSITE" id="PS51352">
    <property type="entry name" value="THIOREDOXIN_2"/>
    <property type="match status" value="1"/>
</dbReference>
<dbReference type="AlphaFoldDB" id="A0A437H093"/>
<keyword evidence="15" id="KW-1185">Reference proteome</keyword>
<organism evidence="14 15">
    <name type="scientific">Croceicoccus ponticola</name>
    <dbReference type="NCBI Taxonomy" id="2217664"/>
    <lineage>
        <taxon>Bacteria</taxon>
        <taxon>Pseudomonadati</taxon>
        <taxon>Pseudomonadota</taxon>
        <taxon>Alphaproteobacteria</taxon>
        <taxon>Sphingomonadales</taxon>
        <taxon>Erythrobacteraceae</taxon>
        <taxon>Croceicoccus</taxon>
    </lineage>
</organism>
<protein>
    <recommendedName>
        <fullName evidence="2">thioredoxin-dependent peroxiredoxin</fullName>
        <ecNumber evidence="2">1.11.1.24</ecNumber>
    </recommendedName>
    <alternativeName>
        <fullName evidence="8">Thioredoxin peroxidase</fullName>
    </alternativeName>
    <alternativeName>
        <fullName evidence="10">Thioredoxin-dependent peroxiredoxin Bcp</fullName>
    </alternativeName>
</protein>